<evidence type="ECO:0000256" key="1">
    <source>
        <dbReference type="SAM" id="MobiDB-lite"/>
    </source>
</evidence>
<protein>
    <submittedName>
        <fullName evidence="3">Uncharacterized protein LOC107220055 isoform X2</fullName>
    </submittedName>
</protein>
<dbReference type="Proteomes" id="UP000829291">
    <property type="component" value="Chromosome 6"/>
</dbReference>
<dbReference type="PANTHER" id="PTHR16524:SF2">
    <property type="entry name" value="CELL DEATH REGULATOR AVEN"/>
    <property type="match status" value="1"/>
</dbReference>
<feature type="region of interest" description="Disordered" evidence="1">
    <location>
        <begin position="1"/>
        <end position="49"/>
    </location>
</feature>
<proteinExistence type="predicted"/>
<accession>A0A6J0BJI9</accession>
<sequence>MEQRKPRIRKGGYKPSRQKDEVSKISETGKDSGSKPDQTPVIKKLNPEDYDYTNSDKTQFAHLKRETQEADILNNAPTTNSRTRRKVVSNWKKYEEIPDTEIPTKDFQTLLNVPISEGGHFIFKSEKNWAIEVSKYSDLFSLNVKKLARDINCVPFTEYIDVEDRYFTNLAEMSRSDAIEVDNNIVQILMDIKRETVAENQDIDSGSEPEVSIEIHEMAQGKETIEEDLDFLLSLKEPVKLDQAKIAPPTYQIKTEEEKIPNSSAPVKSIDLEKWLDSILDS</sequence>
<dbReference type="GO" id="GO:0010972">
    <property type="term" value="P:negative regulation of G2/M transition of mitotic cell cycle"/>
    <property type="evidence" value="ECO:0007669"/>
    <property type="project" value="TreeGrafter"/>
</dbReference>
<reference evidence="3" key="1">
    <citation type="submission" date="2025-08" db="UniProtKB">
        <authorList>
            <consortium name="RefSeq"/>
        </authorList>
    </citation>
    <scope>IDENTIFICATION</scope>
    <source>
        <tissue evidence="3">Thorax and Abdomen</tissue>
    </source>
</reference>
<dbReference type="InterPro" id="IPR026187">
    <property type="entry name" value="Aven"/>
</dbReference>
<dbReference type="OrthoDB" id="6338233at2759"/>
<organism evidence="3">
    <name type="scientific">Neodiprion lecontei</name>
    <name type="common">Redheaded pine sawfly</name>
    <dbReference type="NCBI Taxonomy" id="441921"/>
    <lineage>
        <taxon>Eukaryota</taxon>
        <taxon>Metazoa</taxon>
        <taxon>Ecdysozoa</taxon>
        <taxon>Arthropoda</taxon>
        <taxon>Hexapoda</taxon>
        <taxon>Insecta</taxon>
        <taxon>Pterygota</taxon>
        <taxon>Neoptera</taxon>
        <taxon>Endopterygota</taxon>
        <taxon>Hymenoptera</taxon>
        <taxon>Tenthredinoidea</taxon>
        <taxon>Diprionidae</taxon>
        <taxon>Diprioninae</taxon>
        <taxon>Neodiprion</taxon>
    </lineage>
</organism>
<feature type="compositionally biased region" description="Basic and acidic residues" evidence="1">
    <location>
        <begin position="17"/>
        <end position="34"/>
    </location>
</feature>
<feature type="compositionally biased region" description="Basic residues" evidence="1">
    <location>
        <begin position="1"/>
        <end position="12"/>
    </location>
</feature>
<evidence type="ECO:0000313" key="2">
    <source>
        <dbReference type="Proteomes" id="UP000829291"/>
    </source>
</evidence>
<dbReference type="GeneID" id="107220055"/>
<dbReference type="PANTHER" id="PTHR16524">
    <property type="entry name" value="CELL DEATH REGULATOR AVEN"/>
    <property type="match status" value="1"/>
</dbReference>
<dbReference type="RefSeq" id="XP_015513958.1">
    <property type="nucleotide sequence ID" value="XM_015658472.2"/>
</dbReference>
<dbReference type="AlphaFoldDB" id="A0A6J0BJI9"/>
<gene>
    <name evidence="3" type="primary">LOC107220055</name>
</gene>
<name>A0A6J0BJI9_NEOLC</name>
<keyword evidence="2" id="KW-1185">Reference proteome</keyword>
<evidence type="ECO:0000313" key="3">
    <source>
        <dbReference type="RefSeq" id="XP_015513958.1"/>
    </source>
</evidence>
<dbReference type="CTD" id="57099"/>